<keyword evidence="4" id="KW-1185">Reference proteome</keyword>
<dbReference type="Proteomes" id="UP000030765">
    <property type="component" value="Unassembled WGS sequence"/>
</dbReference>
<gene>
    <name evidence="2" type="ORF">ZHAS_00016460</name>
</gene>
<dbReference type="EMBL" id="ATLV01023123">
    <property type="status" value="NOT_ANNOTATED_CDS"/>
    <property type="molecule type" value="Genomic_DNA"/>
</dbReference>
<name>A0A084WE31_ANOSI</name>
<feature type="compositionally biased region" description="Basic and acidic residues" evidence="1">
    <location>
        <begin position="80"/>
        <end position="89"/>
    </location>
</feature>
<dbReference type="VEuPathDB" id="VectorBase:ASIC016460"/>
<sequence>MSQHRAVQRLERQQTTTIRPKNDGAKAFMPVHAGRQSFPMAKLSCNIVQWQMERNIGHLEGEKLSINRGSGFRKPSVPLEHPRNPQDRT</sequence>
<proteinExistence type="predicted"/>
<dbReference type="AlphaFoldDB" id="A0A084WE31"/>
<evidence type="ECO:0000313" key="4">
    <source>
        <dbReference type="Proteomes" id="UP000030765"/>
    </source>
</evidence>
<protein>
    <submittedName>
        <fullName evidence="2 3">Uncharacterized protein</fullName>
    </submittedName>
</protein>
<evidence type="ECO:0000313" key="3">
    <source>
        <dbReference type="EnsemblMetazoa" id="ASIC016460-PA"/>
    </source>
</evidence>
<dbReference type="EnsemblMetazoa" id="ASIC016460-RA">
    <property type="protein sequence ID" value="ASIC016460-PA"/>
    <property type="gene ID" value="ASIC016460"/>
</dbReference>
<reference evidence="3" key="2">
    <citation type="submission" date="2020-05" db="UniProtKB">
        <authorList>
            <consortium name="EnsemblMetazoa"/>
        </authorList>
    </citation>
    <scope>IDENTIFICATION</scope>
</reference>
<accession>A0A084WE31</accession>
<feature type="region of interest" description="Disordered" evidence="1">
    <location>
        <begin position="1"/>
        <end position="24"/>
    </location>
</feature>
<feature type="region of interest" description="Disordered" evidence="1">
    <location>
        <begin position="66"/>
        <end position="89"/>
    </location>
</feature>
<reference evidence="2 4" key="1">
    <citation type="journal article" date="2014" name="BMC Genomics">
        <title>Genome sequence of Anopheles sinensis provides insight into genetics basis of mosquito competence for malaria parasites.</title>
        <authorList>
            <person name="Zhou D."/>
            <person name="Zhang D."/>
            <person name="Ding G."/>
            <person name="Shi L."/>
            <person name="Hou Q."/>
            <person name="Ye Y."/>
            <person name="Xu Y."/>
            <person name="Zhou H."/>
            <person name="Xiong C."/>
            <person name="Li S."/>
            <person name="Yu J."/>
            <person name="Hong S."/>
            <person name="Yu X."/>
            <person name="Zou P."/>
            <person name="Chen C."/>
            <person name="Chang X."/>
            <person name="Wang W."/>
            <person name="Lv Y."/>
            <person name="Sun Y."/>
            <person name="Ma L."/>
            <person name="Shen B."/>
            <person name="Zhu C."/>
        </authorList>
    </citation>
    <scope>NUCLEOTIDE SEQUENCE [LARGE SCALE GENOMIC DNA]</scope>
</reference>
<evidence type="ECO:0000256" key="1">
    <source>
        <dbReference type="SAM" id="MobiDB-lite"/>
    </source>
</evidence>
<evidence type="ECO:0000313" key="2">
    <source>
        <dbReference type="EMBL" id="KFB48475.1"/>
    </source>
</evidence>
<organism evidence="2">
    <name type="scientific">Anopheles sinensis</name>
    <name type="common">Mosquito</name>
    <dbReference type="NCBI Taxonomy" id="74873"/>
    <lineage>
        <taxon>Eukaryota</taxon>
        <taxon>Metazoa</taxon>
        <taxon>Ecdysozoa</taxon>
        <taxon>Arthropoda</taxon>
        <taxon>Hexapoda</taxon>
        <taxon>Insecta</taxon>
        <taxon>Pterygota</taxon>
        <taxon>Neoptera</taxon>
        <taxon>Endopterygota</taxon>
        <taxon>Diptera</taxon>
        <taxon>Nematocera</taxon>
        <taxon>Culicoidea</taxon>
        <taxon>Culicidae</taxon>
        <taxon>Anophelinae</taxon>
        <taxon>Anopheles</taxon>
    </lineage>
</organism>
<dbReference type="EMBL" id="KE525340">
    <property type="protein sequence ID" value="KFB48475.1"/>
    <property type="molecule type" value="Genomic_DNA"/>
</dbReference>